<name>A0AA39CKP6_9EURO</name>
<dbReference type="EMBL" id="JAPDRK010000006">
    <property type="protein sequence ID" value="KAJ9611509.1"/>
    <property type="molecule type" value="Genomic_DNA"/>
</dbReference>
<dbReference type="Proteomes" id="UP001172673">
    <property type="component" value="Unassembled WGS sequence"/>
</dbReference>
<keyword evidence="3" id="KW-1185">Reference proteome</keyword>
<evidence type="ECO:0000313" key="2">
    <source>
        <dbReference type="EMBL" id="KAJ9611509.1"/>
    </source>
</evidence>
<dbReference type="InterPro" id="IPR021858">
    <property type="entry name" value="Fun_TF"/>
</dbReference>
<organism evidence="2 3">
    <name type="scientific">Cladophialophora chaetospira</name>
    <dbReference type="NCBI Taxonomy" id="386627"/>
    <lineage>
        <taxon>Eukaryota</taxon>
        <taxon>Fungi</taxon>
        <taxon>Dikarya</taxon>
        <taxon>Ascomycota</taxon>
        <taxon>Pezizomycotina</taxon>
        <taxon>Eurotiomycetes</taxon>
        <taxon>Chaetothyriomycetidae</taxon>
        <taxon>Chaetothyriales</taxon>
        <taxon>Herpotrichiellaceae</taxon>
        <taxon>Cladophialophora</taxon>
    </lineage>
</organism>
<dbReference type="PANTHER" id="PTHR37540:SF5">
    <property type="entry name" value="TRANSCRIPTION FACTOR DOMAIN-CONTAINING PROTEIN"/>
    <property type="match status" value="1"/>
</dbReference>
<evidence type="ECO:0000256" key="1">
    <source>
        <dbReference type="SAM" id="MobiDB-lite"/>
    </source>
</evidence>
<dbReference type="AlphaFoldDB" id="A0AA39CKP6"/>
<protein>
    <submittedName>
        <fullName evidence="2">Uncharacterized protein</fullName>
    </submittedName>
</protein>
<dbReference type="PANTHER" id="PTHR37540">
    <property type="entry name" value="TRANSCRIPTION FACTOR (ACR-2), PUTATIVE-RELATED-RELATED"/>
    <property type="match status" value="1"/>
</dbReference>
<sequence>MPKAQDNTTTEFTFLNYDNPDHNVSHRKAVKSHVSGKYRTNVRLQTHPRYALPHRGSLPENEATRARPRRNPRPASPILPEVSTRQWHRPLSPVEVGFSGFRVDQFKSFPGQITPCVPKALDYYTQAISPMMEPFLLAVGMANPLMIWMYPLILSHESAYHSAVALSQASLEKRHAPTAIASLEVLHHRRKAVSAFRKELLASRGPPDDAALMTVLTLACLDALFRDDRVNNRKGLALIVALKGGLNNLGMRGLVKAFLVHFDYFWMLETGDSTLFPFNERKSLRIYPRPPFEGDVLSLIETLPPGIEAVARRGALGIDVLKILSRVSTFLLSKTDHRRHDSTPPEVRLPNGQDYPDLFEVCACLQSSPSTEHSLEKNLILAVIMFSFDIHNPGGAMSKVAAYRGSRQELTKSVPLTVPRSAQERACLIWIWMIVLRSWSLEIPPALRTLALAKAFFAEFAESESWTTVEATMQRFFWYPPLEEDFRRVWALTFDAYHETAPMASGTERVDMGFINAAQLLTPSVHAESHAALHESAGEATQKEVTSALPPILTLETYLEEVH</sequence>
<comment type="caution">
    <text evidence="2">The sequence shown here is derived from an EMBL/GenBank/DDBJ whole genome shotgun (WGS) entry which is preliminary data.</text>
</comment>
<reference evidence="2" key="1">
    <citation type="submission" date="2022-10" db="EMBL/GenBank/DDBJ databases">
        <title>Culturing micro-colonial fungi from biological soil crusts in the Mojave desert and describing Neophaeococcomyces mojavensis, and introducing the new genera and species Taxawa tesnikishii.</title>
        <authorList>
            <person name="Kurbessoian T."/>
            <person name="Stajich J.E."/>
        </authorList>
    </citation>
    <scope>NUCLEOTIDE SEQUENCE</scope>
    <source>
        <strain evidence="2">TK_41</strain>
    </source>
</reference>
<proteinExistence type="predicted"/>
<feature type="region of interest" description="Disordered" evidence="1">
    <location>
        <begin position="45"/>
        <end position="79"/>
    </location>
</feature>
<evidence type="ECO:0000313" key="3">
    <source>
        <dbReference type="Proteomes" id="UP001172673"/>
    </source>
</evidence>
<dbReference type="Pfam" id="PF11951">
    <property type="entry name" value="Fungal_trans_2"/>
    <property type="match status" value="1"/>
</dbReference>
<accession>A0AA39CKP6</accession>
<gene>
    <name evidence="2" type="ORF">H2200_004693</name>
</gene>